<feature type="transmembrane region" description="Helical" evidence="2">
    <location>
        <begin position="58"/>
        <end position="79"/>
    </location>
</feature>
<dbReference type="AlphaFoldDB" id="A0A1Y4MUW4"/>
<evidence type="ECO:0000313" key="3">
    <source>
        <dbReference type="EMBL" id="OUP70682.1"/>
    </source>
</evidence>
<name>A0A1Y4MUW4_9FIRM</name>
<gene>
    <name evidence="3" type="ORF">B5F11_04355</name>
</gene>
<evidence type="ECO:0000256" key="1">
    <source>
        <dbReference type="SAM" id="Coils"/>
    </source>
</evidence>
<feature type="coiled-coil region" evidence="1">
    <location>
        <begin position="323"/>
        <end position="386"/>
    </location>
</feature>
<dbReference type="EMBL" id="NFKP01000003">
    <property type="protein sequence ID" value="OUP70682.1"/>
    <property type="molecule type" value="Genomic_DNA"/>
</dbReference>
<keyword evidence="2" id="KW-1133">Transmembrane helix</keyword>
<feature type="transmembrane region" description="Helical" evidence="2">
    <location>
        <begin position="25"/>
        <end position="46"/>
    </location>
</feature>
<evidence type="ECO:0000313" key="4">
    <source>
        <dbReference type="Proteomes" id="UP000196386"/>
    </source>
</evidence>
<comment type="caution">
    <text evidence="3">The sequence shown here is derived from an EMBL/GenBank/DDBJ whole genome shotgun (WGS) entry which is preliminary data.</text>
</comment>
<keyword evidence="2" id="KW-0812">Transmembrane</keyword>
<dbReference type="RefSeq" id="WP_087299878.1">
    <property type="nucleotide sequence ID" value="NZ_NFKP01000003.1"/>
</dbReference>
<proteinExistence type="predicted"/>
<evidence type="ECO:0000256" key="2">
    <source>
        <dbReference type="SAM" id="Phobius"/>
    </source>
</evidence>
<keyword evidence="1" id="KW-0175">Coiled coil</keyword>
<keyword evidence="2" id="KW-0472">Membrane</keyword>
<reference evidence="4" key="1">
    <citation type="submission" date="2017-04" db="EMBL/GenBank/DDBJ databases">
        <title>Function of individual gut microbiota members based on whole genome sequencing of pure cultures obtained from chicken caecum.</title>
        <authorList>
            <person name="Medvecky M."/>
            <person name="Cejkova D."/>
            <person name="Polansky O."/>
            <person name="Karasova D."/>
            <person name="Kubasova T."/>
            <person name="Cizek A."/>
            <person name="Rychlik I."/>
        </authorList>
    </citation>
    <scope>NUCLEOTIDE SEQUENCE [LARGE SCALE GENOMIC DNA]</scope>
    <source>
        <strain evidence="4">An175</strain>
    </source>
</reference>
<accession>A0A1Y4MUW4</accession>
<organism evidence="3 4">
    <name type="scientific">Anaerotruncus colihominis</name>
    <dbReference type="NCBI Taxonomy" id="169435"/>
    <lineage>
        <taxon>Bacteria</taxon>
        <taxon>Bacillati</taxon>
        <taxon>Bacillota</taxon>
        <taxon>Clostridia</taxon>
        <taxon>Eubacteriales</taxon>
        <taxon>Oscillospiraceae</taxon>
        <taxon>Anaerotruncus</taxon>
    </lineage>
</organism>
<dbReference type="Proteomes" id="UP000196386">
    <property type="component" value="Unassembled WGS sequence"/>
</dbReference>
<sequence>MRKGKLFIPLTLDNSGKTFYGEGTWIFIVVLLFLMGFTAVGLASTWWSHMYVDFRGSIIFLVGSELLNIFFWTALIRIFPLKERVLRKIYAETKEHRTTDIGVFWGIYSIEDGKIFFVDGRCGVLVKATRGYLYGRPAGFEEEHFDRLAKFLRHLLTGGYTVKYYNRMVSDANIEPLNETERLISKNRTAGIYYIESSVIKFFRELSQGIADTEREYWLVGCNSVEDLPAMMTRVKQAIDMLYGSIYTEVEIEDQQGIYEFIQNYFGLTYINVQNLIKTTFRKTSKQLVEVVDILYSDQDNSELREAVEHDSNYIPHVDKEDMDNSREMFEKMQKANREARAREYEEKVNKVLQGRGITTAKLSKKKRKKLEKTITEEELANAEHLINEERIANMFDDDEIL</sequence>
<protein>
    <submittedName>
        <fullName evidence="3">Uncharacterized protein</fullName>
    </submittedName>
</protein>